<dbReference type="Gene3D" id="3.30.1370.100">
    <property type="entry name" value="MutL, C-terminal domain, regulatory subdomain"/>
    <property type="match status" value="1"/>
</dbReference>
<evidence type="ECO:0000313" key="8">
    <source>
        <dbReference type="Proteomes" id="UP000053989"/>
    </source>
</evidence>
<dbReference type="GO" id="GO:0000710">
    <property type="term" value="P:meiotic mismatch repair"/>
    <property type="evidence" value="ECO:0007669"/>
    <property type="project" value="UniProtKB-ARBA"/>
</dbReference>
<sequence>MSHNAGIRAIDSHSVHRITSGQVIVDLQSAIKELVENALDAGASIIDVRFQNYGLKSIEVVDNGTGIAPQDYDSIGLKHYTSKLSSFEDLTRVRTFGFRGEALSSLCALSDGVTVTTATASDAPMGTILEIDRNGRVKSRNGKIARQHGTTVAVSAPFKPLPVRRKELERNIKREFNKALHMLYAYALVPCSRDKGVRMAVTNLAEGGRKSVLLKTDGTPSLRSSATALWGTRALDSVVELGLSFNVEPDKVAVRRQSQGNPERDQALSMVTNVKVKGLVSKFTVGAGRTTSDRQFFFVNGRPYNPGKVQKAFNEVYRTFNPNQSPFIVADFILPTNTCDINVSPDKRTIFLHSENNLVQALKESLEAAFESSRSTFDVCTQSEPSSHTQTKHRDKVHSHVSPSPSSHPPLSQTSGAPTASTDAGPTYTRQKRRQDSELCGRDIPHLLLEPPAGEDEEGQEDSDEDQHRPPSPTLVASSSDARARGGVWTSGGVKGIHDGRREPLFFSDGEGEDTTMPIAKAKAPSSTSSPSVPPPASKPASGSISGPTLAPASRSAPTPDTHPVKPRSVQTVLNTRGAVWNLTRDVDANSSASAGGGRDQDWHRKGSEDGNSNGSLSRQYANRDLGERLMKRARLSDVRAGPVQVDEVESEEQDEDNAMDVDAVSGKARKPPSIVDGQKAKSTPSTRQSPSSQETITILSDEAENVMDVDSVSPSKGRRISLPKVTSLHDPIVDPTTDGWDVSPTLIGSSAQRPKSKSKSFTTAGEEEVNRSKGKGTSCVVLCVDVERLHTYYGEHRRTRSTSIKIYPKPEVMKRNKTAIEHANLESAAPDDVASAALSRIISKDDFTDMDIVGQFNLGFIIVRKRMLHDDMGGQETGIGPALGSGAQDDLFIVDQHAADEKWNFETLQEKTVIESQRLFRPRSLHLTAADELIAVENMDILRRNGFEVVQMGGSADATQVGHDEEQADEEGMQSCRLHLVAQPVSKDTVFDMKDLEELIHLMQDRPKGTTVRCSKARAMFAMRACRRSVMIGMPLDKPRMTSIVRRMGTMDQPWNCPHGRPTMRHLSDLTYFGGYELSVRGIDWETFGFEELDGDGT</sequence>
<dbReference type="InterPro" id="IPR014762">
    <property type="entry name" value="DNA_mismatch_repair_CS"/>
</dbReference>
<dbReference type="SMART" id="SM01340">
    <property type="entry name" value="DNA_mis_repair"/>
    <property type="match status" value="1"/>
</dbReference>
<evidence type="ECO:0000256" key="3">
    <source>
        <dbReference type="ARBA" id="ARBA00070941"/>
    </source>
</evidence>
<feature type="compositionally biased region" description="Acidic residues" evidence="4">
    <location>
        <begin position="453"/>
        <end position="465"/>
    </location>
</feature>
<dbReference type="PANTHER" id="PTHR10073:SF52">
    <property type="entry name" value="MISMATCH REPAIR ENDONUCLEASE PMS2"/>
    <property type="match status" value="1"/>
</dbReference>
<dbReference type="InterPro" id="IPR038973">
    <property type="entry name" value="MutL/Mlh/Pms-like"/>
</dbReference>
<accession>A0A0C3DHT1</accession>
<feature type="compositionally biased region" description="Basic and acidic residues" evidence="4">
    <location>
        <begin position="434"/>
        <end position="445"/>
    </location>
</feature>
<dbReference type="EMBL" id="KN822064">
    <property type="protein sequence ID" value="KIM60260.1"/>
    <property type="molecule type" value="Genomic_DNA"/>
</dbReference>
<dbReference type="Pfam" id="PF13589">
    <property type="entry name" value="HATPase_c_3"/>
    <property type="match status" value="1"/>
</dbReference>
<dbReference type="Gene3D" id="3.30.565.10">
    <property type="entry name" value="Histidine kinase-like ATPase, C-terminal domain"/>
    <property type="match status" value="1"/>
</dbReference>
<evidence type="ECO:0000256" key="1">
    <source>
        <dbReference type="ARBA" id="ARBA00006082"/>
    </source>
</evidence>
<dbReference type="InterPro" id="IPR020568">
    <property type="entry name" value="Ribosomal_Su5_D2-typ_SF"/>
</dbReference>
<dbReference type="GO" id="GO:0140664">
    <property type="term" value="F:ATP-dependent DNA damage sensor activity"/>
    <property type="evidence" value="ECO:0007669"/>
    <property type="project" value="InterPro"/>
</dbReference>
<dbReference type="SUPFAM" id="SSF54211">
    <property type="entry name" value="Ribosomal protein S5 domain 2-like"/>
    <property type="match status" value="1"/>
</dbReference>
<evidence type="ECO:0000256" key="4">
    <source>
        <dbReference type="SAM" id="MobiDB-lite"/>
    </source>
</evidence>
<comment type="similarity">
    <text evidence="1">Belongs to the DNA mismatch repair MutL/HexB family.</text>
</comment>
<gene>
    <name evidence="7" type="ORF">SCLCIDRAFT_1217034</name>
</gene>
<dbReference type="CDD" id="cd16926">
    <property type="entry name" value="HATPase_MutL-MLH-PMS-like"/>
    <property type="match status" value="1"/>
</dbReference>
<dbReference type="Gene3D" id="3.30.230.10">
    <property type="match status" value="1"/>
</dbReference>
<organism evidence="7 8">
    <name type="scientific">Scleroderma citrinum Foug A</name>
    <dbReference type="NCBI Taxonomy" id="1036808"/>
    <lineage>
        <taxon>Eukaryota</taxon>
        <taxon>Fungi</taxon>
        <taxon>Dikarya</taxon>
        <taxon>Basidiomycota</taxon>
        <taxon>Agaricomycotina</taxon>
        <taxon>Agaricomycetes</taxon>
        <taxon>Agaricomycetidae</taxon>
        <taxon>Boletales</taxon>
        <taxon>Sclerodermatineae</taxon>
        <taxon>Sclerodermataceae</taxon>
        <taxon>Scleroderma</taxon>
    </lineage>
</organism>
<feature type="compositionally biased region" description="Polar residues" evidence="4">
    <location>
        <begin position="747"/>
        <end position="764"/>
    </location>
</feature>
<dbReference type="NCBIfam" id="TIGR00585">
    <property type="entry name" value="mutl"/>
    <property type="match status" value="1"/>
</dbReference>
<feature type="compositionally biased region" description="Basic residues" evidence="4">
    <location>
        <begin position="390"/>
        <end position="399"/>
    </location>
</feature>
<dbReference type="AlphaFoldDB" id="A0A0C3DHT1"/>
<feature type="compositionally biased region" description="Low complexity" evidence="4">
    <location>
        <begin position="539"/>
        <end position="548"/>
    </location>
</feature>
<feature type="compositionally biased region" description="Polar residues" evidence="4">
    <location>
        <begin position="411"/>
        <end position="424"/>
    </location>
</feature>
<feature type="compositionally biased region" description="Polar residues" evidence="4">
    <location>
        <begin position="610"/>
        <end position="621"/>
    </location>
</feature>
<reference evidence="7 8" key="1">
    <citation type="submission" date="2014-04" db="EMBL/GenBank/DDBJ databases">
        <authorList>
            <consortium name="DOE Joint Genome Institute"/>
            <person name="Kuo A."/>
            <person name="Kohler A."/>
            <person name="Nagy L.G."/>
            <person name="Floudas D."/>
            <person name="Copeland A."/>
            <person name="Barry K.W."/>
            <person name="Cichocki N."/>
            <person name="Veneault-Fourrey C."/>
            <person name="LaButti K."/>
            <person name="Lindquist E.A."/>
            <person name="Lipzen A."/>
            <person name="Lundell T."/>
            <person name="Morin E."/>
            <person name="Murat C."/>
            <person name="Sun H."/>
            <person name="Tunlid A."/>
            <person name="Henrissat B."/>
            <person name="Grigoriev I.V."/>
            <person name="Hibbett D.S."/>
            <person name="Martin F."/>
            <person name="Nordberg H.P."/>
            <person name="Cantor M.N."/>
            <person name="Hua S.X."/>
        </authorList>
    </citation>
    <scope>NUCLEOTIDE SEQUENCE [LARGE SCALE GENOMIC DNA]</scope>
    <source>
        <strain evidence="7 8">Foug A</strain>
    </source>
</reference>
<name>A0A0C3DHT1_9AGAM</name>
<dbReference type="InterPro" id="IPR037198">
    <property type="entry name" value="MutL_C_sf"/>
</dbReference>
<dbReference type="PANTHER" id="PTHR10073">
    <property type="entry name" value="DNA MISMATCH REPAIR PROTEIN MLH, PMS, MUTL"/>
    <property type="match status" value="1"/>
</dbReference>
<feature type="compositionally biased region" description="Polar residues" evidence="4">
    <location>
        <begin position="377"/>
        <end position="389"/>
    </location>
</feature>
<evidence type="ECO:0000259" key="5">
    <source>
        <dbReference type="SMART" id="SM00853"/>
    </source>
</evidence>
<feature type="compositionally biased region" description="Basic and acidic residues" evidence="4">
    <location>
        <begin position="599"/>
        <end position="609"/>
    </location>
</feature>
<dbReference type="GO" id="GO:0005524">
    <property type="term" value="F:ATP binding"/>
    <property type="evidence" value="ECO:0007669"/>
    <property type="project" value="InterPro"/>
</dbReference>
<feature type="compositionally biased region" description="Basic and acidic residues" evidence="4">
    <location>
        <begin position="625"/>
        <end position="638"/>
    </location>
</feature>
<dbReference type="InParanoid" id="A0A0C3DHT1"/>
<evidence type="ECO:0000259" key="6">
    <source>
        <dbReference type="SMART" id="SM01340"/>
    </source>
</evidence>
<dbReference type="InterPro" id="IPR036890">
    <property type="entry name" value="HATPase_C_sf"/>
</dbReference>
<dbReference type="SUPFAM" id="SSF118116">
    <property type="entry name" value="DNA mismatch repair protein MutL"/>
    <property type="match status" value="2"/>
</dbReference>
<feature type="compositionally biased region" description="Low complexity" evidence="4">
    <location>
        <begin position="683"/>
        <end position="694"/>
    </location>
</feature>
<evidence type="ECO:0000313" key="7">
    <source>
        <dbReference type="EMBL" id="KIM60260.1"/>
    </source>
</evidence>
<feature type="compositionally biased region" description="Acidic residues" evidence="4">
    <location>
        <begin position="647"/>
        <end position="660"/>
    </location>
</feature>
<dbReference type="HOGENOM" id="CLU_004131_0_0_1"/>
<feature type="region of interest" description="Disordered" evidence="4">
    <location>
        <begin position="377"/>
        <end position="695"/>
    </location>
</feature>
<dbReference type="SUPFAM" id="SSF55874">
    <property type="entry name" value="ATPase domain of HSP90 chaperone/DNA topoisomerase II/histidine kinase"/>
    <property type="match status" value="1"/>
</dbReference>
<dbReference type="STRING" id="1036808.A0A0C3DHT1"/>
<keyword evidence="8" id="KW-1185">Reference proteome</keyword>
<dbReference type="InterPro" id="IPR042120">
    <property type="entry name" value="MutL_C_dimsub"/>
</dbReference>
<dbReference type="InterPro" id="IPR042121">
    <property type="entry name" value="MutL_C_regsub"/>
</dbReference>
<feature type="compositionally biased region" description="Low complexity" evidence="4">
    <location>
        <begin position="518"/>
        <end position="531"/>
    </location>
</feature>
<dbReference type="InterPro" id="IPR014721">
    <property type="entry name" value="Ribsml_uS5_D2-typ_fold_subgr"/>
</dbReference>
<feature type="domain" description="MutL C-terminal dimerisation" evidence="5">
    <location>
        <begin position="853"/>
        <end position="1037"/>
    </location>
</feature>
<dbReference type="PROSITE" id="PS00058">
    <property type="entry name" value="DNA_MISMATCH_REPAIR_1"/>
    <property type="match status" value="1"/>
</dbReference>
<keyword evidence="2" id="KW-0227">DNA damage</keyword>
<reference evidence="8" key="2">
    <citation type="submission" date="2015-01" db="EMBL/GenBank/DDBJ databases">
        <title>Evolutionary Origins and Diversification of the Mycorrhizal Mutualists.</title>
        <authorList>
            <consortium name="DOE Joint Genome Institute"/>
            <consortium name="Mycorrhizal Genomics Consortium"/>
            <person name="Kohler A."/>
            <person name="Kuo A."/>
            <person name="Nagy L.G."/>
            <person name="Floudas D."/>
            <person name="Copeland A."/>
            <person name="Barry K.W."/>
            <person name="Cichocki N."/>
            <person name="Veneault-Fourrey C."/>
            <person name="LaButti K."/>
            <person name="Lindquist E.A."/>
            <person name="Lipzen A."/>
            <person name="Lundell T."/>
            <person name="Morin E."/>
            <person name="Murat C."/>
            <person name="Riley R."/>
            <person name="Ohm R."/>
            <person name="Sun H."/>
            <person name="Tunlid A."/>
            <person name="Henrissat B."/>
            <person name="Grigoriev I.V."/>
            <person name="Hibbett D.S."/>
            <person name="Martin F."/>
        </authorList>
    </citation>
    <scope>NUCLEOTIDE SEQUENCE [LARGE SCALE GENOMIC DNA]</scope>
    <source>
        <strain evidence="8">Foug A</strain>
    </source>
</reference>
<dbReference type="Proteomes" id="UP000053989">
    <property type="component" value="Unassembled WGS sequence"/>
</dbReference>
<dbReference type="OrthoDB" id="10263226at2759"/>
<dbReference type="GO" id="GO:0016887">
    <property type="term" value="F:ATP hydrolysis activity"/>
    <property type="evidence" value="ECO:0007669"/>
    <property type="project" value="InterPro"/>
</dbReference>
<dbReference type="Pfam" id="PF01119">
    <property type="entry name" value="DNA_mis_repair"/>
    <property type="match status" value="1"/>
</dbReference>
<dbReference type="CDD" id="cd03484">
    <property type="entry name" value="MutL_Trans_hPMS_2_like"/>
    <property type="match status" value="1"/>
</dbReference>
<proteinExistence type="inferred from homology"/>
<dbReference type="Gene3D" id="3.30.1540.20">
    <property type="entry name" value="MutL, C-terminal domain, dimerisation subdomain"/>
    <property type="match status" value="1"/>
</dbReference>
<dbReference type="InterPro" id="IPR002099">
    <property type="entry name" value="MutL/Mlh/PMS"/>
</dbReference>
<feature type="domain" description="DNA mismatch repair protein S5" evidence="6">
    <location>
        <begin position="226"/>
        <end position="371"/>
    </location>
</feature>
<feature type="region of interest" description="Disordered" evidence="4">
    <location>
        <begin position="737"/>
        <end position="771"/>
    </location>
</feature>
<evidence type="ECO:0000256" key="2">
    <source>
        <dbReference type="ARBA" id="ARBA00022763"/>
    </source>
</evidence>
<dbReference type="SMART" id="SM00853">
    <property type="entry name" value="MutL_C"/>
    <property type="match status" value="1"/>
</dbReference>
<dbReference type="Pfam" id="PF08676">
    <property type="entry name" value="MutL_C"/>
    <property type="match status" value="1"/>
</dbReference>
<dbReference type="FunFam" id="3.30.565.10:FF:000014">
    <property type="entry name" value="Mismatch repair endonuclease pms1, putative"/>
    <property type="match status" value="1"/>
</dbReference>
<dbReference type="GO" id="GO:0032389">
    <property type="term" value="C:MutLalpha complex"/>
    <property type="evidence" value="ECO:0007669"/>
    <property type="project" value="TreeGrafter"/>
</dbReference>
<protein>
    <recommendedName>
        <fullName evidence="3">DNA mismatch repair protein PMS1</fullName>
    </recommendedName>
</protein>
<dbReference type="InterPro" id="IPR013507">
    <property type="entry name" value="DNA_mismatch_S5_2-like"/>
</dbReference>
<dbReference type="GO" id="GO:0030983">
    <property type="term" value="F:mismatched DNA binding"/>
    <property type="evidence" value="ECO:0007669"/>
    <property type="project" value="InterPro"/>
</dbReference>
<dbReference type="FunCoup" id="A0A0C3DHT1">
    <property type="interactions" value="400"/>
</dbReference>
<dbReference type="InterPro" id="IPR014790">
    <property type="entry name" value="MutL_C"/>
</dbReference>
<dbReference type="FunFam" id="3.30.1370.100:FF:000001">
    <property type="entry name" value="Mismatch repair endonuclease pms1, putative"/>
    <property type="match status" value="1"/>
</dbReference>